<dbReference type="SMART" id="SM00382">
    <property type="entry name" value="AAA"/>
    <property type="match status" value="1"/>
</dbReference>
<dbReference type="InterPro" id="IPR003593">
    <property type="entry name" value="AAA+_ATPase"/>
</dbReference>
<dbReference type="Proteomes" id="UP000253790">
    <property type="component" value="Chromosome"/>
</dbReference>
<evidence type="ECO:0000313" key="4">
    <source>
        <dbReference type="Proteomes" id="UP000253790"/>
    </source>
</evidence>
<name>A0A345NKS3_9MICO</name>
<feature type="region of interest" description="Disordered" evidence="1">
    <location>
        <begin position="222"/>
        <end position="252"/>
    </location>
</feature>
<dbReference type="InterPro" id="IPR027417">
    <property type="entry name" value="P-loop_NTPase"/>
</dbReference>
<dbReference type="PANTHER" id="PTHR43581:SF2">
    <property type="entry name" value="EXCINUCLEASE ATPASE SUBUNIT"/>
    <property type="match status" value="1"/>
</dbReference>
<dbReference type="Pfam" id="PF13304">
    <property type="entry name" value="AAA_21"/>
    <property type="match status" value="1"/>
</dbReference>
<dbReference type="InterPro" id="IPR003959">
    <property type="entry name" value="ATPase_AAA_core"/>
</dbReference>
<dbReference type="KEGG" id="orn:DV701_05415"/>
<dbReference type="PANTHER" id="PTHR43581">
    <property type="entry name" value="ATP/GTP PHOSPHATASE"/>
    <property type="match status" value="1"/>
</dbReference>
<evidence type="ECO:0000313" key="3">
    <source>
        <dbReference type="EMBL" id="AXH95631.1"/>
    </source>
</evidence>
<dbReference type="Gene3D" id="3.40.50.300">
    <property type="entry name" value="P-loop containing nucleotide triphosphate hydrolases"/>
    <property type="match status" value="2"/>
</dbReference>
<dbReference type="EMBL" id="CP031229">
    <property type="protein sequence ID" value="AXH95631.1"/>
    <property type="molecule type" value="Genomic_DNA"/>
</dbReference>
<dbReference type="GO" id="GO:0016887">
    <property type="term" value="F:ATP hydrolysis activity"/>
    <property type="evidence" value="ECO:0007669"/>
    <property type="project" value="InterPro"/>
</dbReference>
<reference evidence="3 4" key="1">
    <citation type="submission" date="2018-07" db="EMBL/GenBank/DDBJ databases">
        <title>Complete genome sequencing of Ornithinimicrobium sp. AMA3305.</title>
        <authorList>
            <person name="Bae J.-W."/>
        </authorList>
    </citation>
    <scope>NUCLEOTIDE SEQUENCE [LARGE SCALE GENOMIC DNA]</scope>
    <source>
        <strain evidence="3 4">AMA3305</strain>
    </source>
</reference>
<dbReference type="RefSeq" id="WP_114927396.1">
    <property type="nucleotide sequence ID" value="NZ_CP031229.1"/>
</dbReference>
<keyword evidence="4" id="KW-1185">Reference proteome</keyword>
<evidence type="ECO:0000256" key="1">
    <source>
        <dbReference type="SAM" id="MobiDB-lite"/>
    </source>
</evidence>
<accession>A0A345NKS3</accession>
<dbReference type="Pfam" id="PF13476">
    <property type="entry name" value="AAA_23"/>
    <property type="match status" value="1"/>
</dbReference>
<dbReference type="AlphaFoldDB" id="A0A345NKS3"/>
<organism evidence="3 4">
    <name type="scientific">Ornithinimicrobium avium</name>
    <dbReference type="NCBI Taxonomy" id="2283195"/>
    <lineage>
        <taxon>Bacteria</taxon>
        <taxon>Bacillati</taxon>
        <taxon>Actinomycetota</taxon>
        <taxon>Actinomycetes</taxon>
        <taxon>Micrococcales</taxon>
        <taxon>Ornithinimicrobiaceae</taxon>
        <taxon>Ornithinimicrobium</taxon>
    </lineage>
</organism>
<dbReference type="GO" id="GO:0006302">
    <property type="term" value="P:double-strand break repair"/>
    <property type="evidence" value="ECO:0007669"/>
    <property type="project" value="InterPro"/>
</dbReference>
<dbReference type="SUPFAM" id="SSF52540">
    <property type="entry name" value="P-loop containing nucleoside triphosphate hydrolases"/>
    <property type="match status" value="1"/>
</dbReference>
<feature type="domain" description="AAA+ ATPase" evidence="2">
    <location>
        <begin position="302"/>
        <end position="558"/>
    </location>
</feature>
<evidence type="ECO:0000259" key="2">
    <source>
        <dbReference type="SMART" id="SM00382"/>
    </source>
</evidence>
<protein>
    <recommendedName>
        <fullName evidence="2">AAA+ ATPase domain-containing protein</fullName>
    </recommendedName>
</protein>
<dbReference type="OrthoDB" id="9815944at2"/>
<dbReference type="InterPro" id="IPR038729">
    <property type="entry name" value="Rad50/SbcC_AAA"/>
</dbReference>
<proteinExistence type="predicted"/>
<sequence length="683" mass="75199">MRLTRPPEPAVLAKARGPLERELRRAWEDGRTHGPRPDAVLDHPDVVTALLEMTHRTCVYCEKSLEVGGPEPVVVTHHRPRWGAVGTSGDVDPPAYWWLTYAWDNLYPACPDCVRLRGSRFPVAGPRATGPEGLADERPLLLDPLADDPDEHLRYQADGTVAAFTERGRTTHDVLGLNRDSLVRARTELLDQAMKGKADPDVTAFVSARRQLAPSTIRDIAAAPGARRPSSQSSLAAGPTLPPGAGAGPGRAAYDLTATMGEHQRETYFGTTQWVERVVIKNFRPIRDLDIDLSRSTSERGPWQVMLGENGSGKSSVLHAVALTLMGGDQRRALGIDARKYLRHGARTGLVQVYLAGRTDPLEMRWGAGDREFEGPEPVPALLLGYGATRILPRDGGAPEDDRVVRVDNLFDPFVPLTDPTTWLLSLDDETFAEVAEGIHSLLALGSDDELIRTRDTVHLRQGKGRSELPALSDGYQSMVVMSCDILRSVLTMWSQPALAEGIVLIDEVGAHLHPRWRMRVVSAMRDLLPRVQFIISTHDPLCLRGVLDGEVVVIRRNTEGDVVAITDLPSVTGMRIDQLLTSEHFGLGSTDDPEVAELWETYYRIKGATRPTAEQTAELERVTVRLDQLEQLGTTERDRLVLGSAADYIAERRERGDAAPSSDQVRQRLAELWSQHLPGAPV</sequence>
<gene>
    <name evidence="3" type="ORF">DV701_05415</name>
</gene>
<dbReference type="GO" id="GO:0005524">
    <property type="term" value="F:ATP binding"/>
    <property type="evidence" value="ECO:0007669"/>
    <property type="project" value="InterPro"/>
</dbReference>
<dbReference type="InterPro" id="IPR051396">
    <property type="entry name" value="Bact_Antivir_Def_Nuclease"/>
</dbReference>